<evidence type="ECO:0000256" key="4">
    <source>
        <dbReference type="ARBA" id="ARBA00011245"/>
    </source>
</evidence>
<evidence type="ECO:0000256" key="1">
    <source>
        <dbReference type="ARBA" id="ARBA00001916"/>
    </source>
</evidence>
<comment type="function">
    <text evidence="2">Tetrapolymerization of the monopyrrole PBG into the hydroxymethylbilane pre-uroporphyrinogen in several discrete steps.</text>
</comment>
<comment type="similarity">
    <text evidence="3">Belongs to the HMBS family.</text>
</comment>
<evidence type="ECO:0000313" key="11">
    <source>
        <dbReference type="EMBL" id="ADH64822.1"/>
    </source>
</evidence>
<dbReference type="HOGENOM" id="CLU_019704_1_0_0"/>
<reference evidence="11 12" key="1">
    <citation type="journal article" date="2010" name="Stand. Genomic Sci.">
        <title>Complete genome sequence of Meiothermus silvanus type strain (VI-R2).</title>
        <authorList>
            <person name="Sikorski J."/>
            <person name="Tindall B.J."/>
            <person name="Lowry S."/>
            <person name="Lucas S."/>
            <person name="Nolan M."/>
            <person name="Copeland A."/>
            <person name="Glavina Del Rio T."/>
            <person name="Tice H."/>
            <person name="Cheng J.F."/>
            <person name="Han C."/>
            <person name="Pitluck S."/>
            <person name="Liolios K."/>
            <person name="Ivanova N."/>
            <person name="Mavromatis K."/>
            <person name="Mikhailova N."/>
            <person name="Pati A."/>
            <person name="Goodwin L."/>
            <person name="Chen A."/>
            <person name="Palaniappan K."/>
            <person name="Land M."/>
            <person name="Hauser L."/>
            <person name="Chang Y.J."/>
            <person name="Jeffries C.D."/>
            <person name="Rohde M."/>
            <person name="Goker M."/>
            <person name="Woyke T."/>
            <person name="Bristow J."/>
            <person name="Eisen J.A."/>
            <person name="Markowitz V."/>
            <person name="Hugenholtz P."/>
            <person name="Kyrpides N.C."/>
            <person name="Klenk H.P."/>
            <person name="Lapidus A."/>
        </authorList>
    </citation>
    <scope>NUCLEOTIDE SEQUENCE [LARGE SCALE GENOMIC DNA]</scope>
    <source>
        <strain evidence="12">ATCC 700542 / DSM 9946 / VI-R2</strain>
    </source>
</reference>
<evidence type="ECO:0000313" key="12">
    <source>
        <dbReference type="Proteomes" id="UP000001916"/>
    </source>
</evidence>
<feature type="domain" description="Porphobilinogen deaminase N-terminal" evidence="10">
    <location>
        <begin position="4"/>
        <end position="214"/>
    </location>
</feature>
<dbReference type="Gene3D" id="3.30.160.40">
    <property type="entry name" value="Porphobilinogen deaminase, C-terminal domain"/>
    <property type="match status" value="1"/>
</dbReference>
<dbReference type="GO" id="GO:0006783">
    <property type="term" value="P:heme biosynthetic process"/>
    <property type="evidence" value="ECO:0007669"/>
    <property type="project" value="TreeGrafter"/>
</dbReference>
<evidence type="ECO:0000256" key="3">
    <source>
        <dbReference type="ARBA" id="ARBA00005638"/>
    </source>
</evidence>
<comment type="catalytic activity">
    <reaction evidence="8">
        <text>4 porphobilinogen + H2O = hydroxymethylbilane + 4 NH4(+)</text>
        <dbReference type="Rhea" id="RHEA:13185"/>
        <dbReference type="ChEBI" id="CHEBI:15377"/>
        <dbReference type="ChEBI" id="CHEBI:28938"/>
        <dbReference type="ChEBI" id="CHEBI:57845"/>
        <dbReference type="ChEBI" id="CHEBI:58126"/>
        <dbReference type="EC" id="2.5.1.61"/>
    </reaction>
</comment>
<dbReference type="InterPro" id="IPR022417">
    <property type="entry name" value="Porphobilin_deaminase_N"/>
</dbReference>
<dbReference type="FunFam" id="3.40.190.10:FF:000005">
    <property type="entry name" value="Porphobilinogen deaminase"/>
    <property type="match status" value="1"/>
</dbReference>
<dbReference type="EC" id="2.5.1.61" evidence="5 9"/>
<dbReference type="SUPFAM" id="SSF53850">
    <property type="entry name" value="Periplasmic binding protein-like II"/>
    <property type="match status" value="1"/>
</dbReference>
<name>D7BDK2_ALLS1</name>
<evidence type="ECO:0000259" key="10">
    <source>
        <dbReference type="Pfam" id="PF01379"/>
    </source>
</evidence>
<dbReference type="RefSeq" id="WP_013159354.1">
    <property type="nucleotide sequence ID" value="NC_014212.1"/>
</dbReference>
<keyword evidence="6 11" id="KW-0808">Transferase</keyword>
<sequence length="304" mass="32742">MSRVRIATRGSRLARWQAEWVAAQLQDQGIASTLVIVETQGDRERVAFSQMQGQGFFTKAVQDAVREGRADLAVHSLKDLPSAPTPGLVLAAIPIREDPREALLVLPSAWDAQAPALPLAPGARVGSSAVRRQAQLAQLRPDLKLLELRGNVPTRVEKLQSGGYEAILLAWAGLKRLGLDLGGLAVRLLEPREFVPAPGQGALALECREEDTQLRGVLQGLDDPTARLTVGIERGLMARLQGGCQLALGASAQRVQGGWQLLAWYGGRRYEALGAEPQDVIEGIYAQILADHPEAIGAMGEVRR</sequence>
<dbReference type="EMBL" id="CP002042">
    <property type="protein sequence ID" value="ADH64822.1"/>
    <property type="molecule type" value="Genomic_DNA"/>
</dbReference>
<dbReference type="PIRSF" id="PIRSF001438">
    <property type="entry name" value="4pyrrol_synth_OHMeBilane_synth"/>
    <property type="match status" value="1"/>
</dbReference>
<evidence type="ECO:0000256" key="5">
    <source>
        <dbReference type="ARBA" id="ARBA00012655"/>
    </source>
</evidence>
<keyword evidence="12" id="KW-1185">Reference proteome</keyword>
<evidence type="ECO:0000256" key="2">
    <source>
        <dbReference type="ARBA" id="ARBA00002869"/>
    </source>
</evidence>
<dbReference type="InterPro" id="IPR036803">
    <property type="entry name" value="Porphobilinogen_deaminase_C_sf"/>
</dbReference>
<organism evidence="11 12">
    <name type="scientific">Allomeiothermus silvanus (strain ATCC 700542 / DSM 9946 / NBRC 106475 / NCIMB 13440 / VI-R2)</name>
    <name type="common">Thermus silvanus</name>
    <dbReference type="NCBI Taxonomy" id="526227"/>
    <lineage>
        <taxon>Bacteria</taxon>
        <taxon>Thermotogati</taxon>
        <taxon>Deinococcota</taxon>
        <taxon>Deinococci</taxon>
        <taxon>Thermales</taxon>
        <taxon>Thermaceae</taxon>
        <taxon>Allomeiothermus</taxon>
    </lineage>
</organism>
<evidence type="ECO:0000256" key="8">
    <source>
        <dbReference type="ARBA" id="ARBA00048169"/>
    </source>
</evidence>
<dbReference type="PANTHER" id="PTHR11557">
    <property type="entry name" value="PORPHOBILINOGEN DEAMINASE"/>
    <property type="match status" value="1"/>
</dbReference>
<accession>D7BDK2</accession>
<dbReference type="GO" id="GO:0005737">
    <property type="term" value="C:cytoplasm"/>
    <property type="evidence" value="ECO:0007669"/>
    <property type="project" value="UniProtKB-UniRule"/>
</dbReference>
<comment type="cofactor">
    <cofactor evidence="1">
        <name>dipyrromethane</name>
        <dbReference type="ChEBI" id="CHEBI:60342"/>
    </cofactor>
</comment>
<protein>
    <recommendedName>
        <fullName evidence="5 9">Hydroxymethylbilane synthase</fullName>
        <ecNumber evidence="5 9">2.5.1.61</ecNumber>
    </recommendedName>
</protein>
<dbReference type="NCBIfam" id="TIGR00212">
    <property type="entry name" value="hemC"/>
    <property type="match status" value="1"/>
</dbReference>
<evidence type="ECO:0000256" key="6">
    <source>
        <dbReference type="ARBA" id="ARBA00022679"/>
    </source>
</evidence>
<dbReference type="KEGG" id="msv:Mesil_2984"/>
<gene>
    <name evidence="11" type="ordered locus">Mesil_2984</name>
</gene>
<dbReference type="SUPFAM" id="SSF54782">
    <property type="entry name" value="Porphobilinogen deaminase (hydroxymethylbilane synthase), C-terminal domain"/>
    <property type="match status" value="1"/>
</dbReference>
<evidence type="ECO:0000256" key="9">
    <source>
        <dbReference type="NCBIfam" id="TIGR00212"/>
    </source>
</evidence>
<proteinExistence type="inferred from homology"/>
<dbReference type="PANTHER" id="PTHR11557:SF0">
    <property type="entry name" value="PORPHOBILINOGEN DEAMINASE"/>
    <property type="match status" value="1"/>
</dbReference>
<evidence type="ECO:0000256" key="7">
    <source>
        <dbReference type="ARBA" id="ARBA00023244"/>
    </source>
</evidence>
<dbReference type="PRINTS" id="PR00151">
    <property type="entry name" value="PORPHBDMNASE"/>
</dbReference>
<keyword evidence="7" id="KW-0627">Porphyrin biosynthesis</keyword>
<dbReference type="Proteomes" id="UP000001916">
    <property type="component" value="Chromosome"/>
</dbReference>
<dbReference type="Gene3D" id="3.40.190.10">
    <property type="entry name" value="Periplasmic binding protein-like II"/>
    <property type="match status" value="2"/>
</dbReference>
<comment type="subunit">
    <text evidence="4">Monomer.</text>
</comment>
<dbReference type="OrthoDB" id="9810298at2"/>
<dbReference type="AlphaFoldDB" id="D7BDK2"/>
<dbReference type="STRING" id="526227.Mesil_2984"/>
<dbReference type="GO" id="GO:0004418">
    <property type="term" value="F:hydroxymethylbilane synthase activity"/>
    <property type="evidence" value="ECO:0007669"/>
    <property type="project" value="UniProtKB-UniRule"/>
</dbReference>
<dbReference type="Pfam" id="PF01379">
    <property type="entry name" value="Porphobil_deam"/>
    <property type="match status" value="1"/>
</dbReference>
<dbReference type="InterPro" id="IPR000860">
    <property type="entry name" value="HemC"/>
</dbReference>
<dbReference type="eggNOG" id="COG0181">
    <property type="taxonomic scope" value="Bacteria"/>
</dbReference>